<dbReference type="PATRIC" id="fig|1360.114.peg.1812"/>
<dbReference type="Proteomes" id="UP000053719">
    <property type="component" value="Unassembled WGS sequence"/>
</dbReference>
<dbReference type="GO" id="GO:0005886">
    <property type="term" value="C:plasma membrane"/>
    <property type="evidence" value="ECO:0007669"/>
    <property type="project" value="TreeGrafter"/>
</dbReference>
<protein>
    <submittedName>
        <fullName evidence="2">PTS system cellobiose-specific IIC component</fullName>
    </submittedName>
</protein>
<keyword evidence="1" id="KW-0472">Membrane</keyword>
<dbReference type="AlphaFoldDB" id="A0A0V8E3M9"/>
<reference evidence="3" key="1">
    <citation type="submission" date="2015-10" db="EMBL/GenBank/DDBJ databases">
        <title>Draft Genome Sequences of 11 Lactococcus lactis subspecies cremoris strains.</title>
        <authorList>
            <person name="Wels M."/>
            <person name="Backus L."/>
            <person name="Boekhorst J."/>
            <person name="Dijkstra A."/>
            <person name="Beerthuizen M."/>
            <person name="Kelly W."/>
            <person name="Siezen R."/>
            <person name="Bachmann H."/>
            <person name="Van Hijum S."/>
        </authorList>
    </citation>
    <scope>NUCLEOTIDE SEQUENCE [LARGE SCALE GENOMIC DNA]</scope>
    <source>
        <strain evidence="3">M20</strain>
    </source>
</reference>
<feature type="transmembrane region" description="Helical" evidence="1">
    <location>
        <begin position="130"/>
        <end position="155"/>
    </location>
</feature>
<comment type="caution">
    <text evidence="2">The sequence shown here is derived from an EMBL/GenBank/DDBJ whole genome shotgun (WGS) entry which is preliminary data.</text>
</comment>
<accession>A0A0V8E3M9</accession>
<evidence type="ECO:0000313" key="3">
    <source>
        <dbReference type="Proteomes" id="UP000053719"/>
    </source>
</evidence>
<proteinExistence type="predicted"/>
<gene>
    <name evidence="2" type="ORF">M20_1564</name>
</gene>
<keyword evidence="1" id="KW-0812">Transmembrane</keyword>
<sequence length="215" mass="24805">MYTSNSLIYIYIIHQIIKFVYINLKFDFTNTNIFYIIKLNDNVFLFAFFIIKIKEVYTMKIDVQKFQEPLLKVSTWVDRNTILQAIKNAFVRTIPFTVVGSFSNLIKMQLDALIKNQRLDNAILNNIRDLFGYIGSATLGIVALIVVFSSAYSYAFELQRKEKNNKLNPIIATLLALAAYFVMVPNNVNYLKPKADIIEGFFPLHFSVTKECSPL</sequence>
<name>A0A0V8E3M9_LACLL</name>
<feature type="transmembrane region" description="Helical" evidence="1">
    <location>
        <begin position="7"/>
        <end position="26"/>
    </location>
</feature>
<organism evidence="2 3">
    <name type="scientific">Lactococcus lactis subsp. lactis</name>
    <name type="common">Streptococcus lactis</name>
    <dbReference type="NCBI Taxonomy" id="1360"/>
    <lineage>
        <taxon>Bacteria</taxon>
        <taxon>Bacillati</taxon>
        <taxon>Bacillota</taxon>
        <taxon>Bacilli</taxon>
        <taxon>Lactobacillales</taxon>
        <taxon>Streptococcaceae</taxon>
        <taxon>Lactococcus</taxon>
    </lineage>
</organism>
<dbReference type="PANTHER" id="PTHR33989:SF4">
    <property type="entry name" value="PTS SYSTEM N,N'-DIACETYLCHITOBIOSE-SPECIFIC EIIC COMPONENT"/>
    <property type="match status" value="1"/>
</dbReference>
<evidence type="ECO:0000313" key="2">
    <source>
        <dbReference type="EMBL" id="KSU20255.1"/>
    </source>
</evidence>
<feature type="transmembrane region" description="Helical" evidence="1">
    <location>
        <begin position="167"/>
        <end position="184"/>
    </location>
</feature>
<feature type="transmembrane region" description="Helical" evidence="1">
    <location>
        <begin position="32"/>
        <end position="51"/>
    </location>
</feature>
<dbReference type="GO" id="GO:1902815">
    <property type="term" value="P:N,N'-diacetylchitobiose import"/>
    <property type="evidence" value="ECO:0007669"/>
    <property type="project" value="TreeGrafter"/>
</dbReference>
<dbReference type="EMBL" id="LKLU01000092">
    <property type="protein sequence ID" value="KSU20255.1"/>
    <property type="molecule type" value="Genomic_DNA"/>
</dbReference>
<evidence type="ECO:0000256" key="1">
    <source>
        <dbReference type="SAM" id="Phobius"/>
    </source>
</evidence>
<dbReference type="InterPro" id="IPR051088">
    <property type="entry name" value="PTS_Sugar-EIIC/EIIB"/>
</dbReference>
<keyword evidence="1" id="KW-1133">Transmembrane helix</keyword>
<dbReference type="PANTHER" id="PTHR33989">
    <property type="match status" value="1"/>
</dbReference>